<accession>A0ACB7VWL6</accession>
<keyword evidence="1" id="KW-0808">Transferase</keyword>
<reference evidence="2" key="1">
    <citation type="journal article" date="2022" name="Nat. Commun.">
        <title>Chromosome evolution and the genetic basis of agronomically important traits in greater yam.</title>
        <authorList>
            <person name="Bredeson J.V."/>
            <person name="Lyons J.B."/>
            <person name="Oniyinde I.O."/>
            <person name="Okereke N.R."/>
            <person name="Kolade O."/>
            <person name="Nnabue I."/>
            <person name="Nwadili C.O."/>
            <person name="Hribova E."/>
            <person name="Parker M."/>
            <person name="Nwogha J."/>
            <person name="Shu S."/>
            <person name="Carlson J."/>
            <person name="Kariba R."/>
            <person name="Muthemba S."/>
            <person name="Knop K."/>
            <person name="Barton G.J."/>
            <person name="Sherwood A.V."/>
            <person name="Lopez-Montes A."/>
            <person name="Asiedu R."/>
            <person name="Jamnadass R."/>
            <person name="Muchugi A."/>
            <person name="Goodstein D."/>
            <person name="Egesi C.N."/>
            <person name="Featherston J."/>
            <person name="Asfaw A."/>
            <person name="Simpson G.G."/>
            <person name="Dolezel J."/>
            <person name="Hendre P.S."/>
            <person name="Van Deynze A."/>
            <person name="Kumar P.L."/>
            <person name="Obidiegwu J.E."/>
            <person name="Bhattacharjee R."/>
            <person name="Rokhsar D.S."/>
        </authorList>
    </citation>
    <scope>NUCLEOTIDE SEQUENCE [LARGE SCALE GENOMIC DNA]</scope>
    <source>
        <strain evidence="2">cv. TDa95/00328</strain>
    </source>
</reference>
<comment type="caution">
    <text evidence="1">The sequence shown here is derived from an EMBL/GenBank/DDBJ whole genome shotgun (WGS) entry which is preliminary data.</text>
</comment>
<proteinExistence type="predicted"/>
<organism evidence="1 2">
    <name type="scientific">Dioscorea alata</name>
    <name type="common">Purple yam</name>
    <dbReference type="NCBI Taxonomy" id="55571"/>
    <lineage>
        <taxon>Eukaryota</taxon>
        <taxon>Viridiplantae</taxon>
        <taxon>Streptophyta</taxon>
        <taxon>Embryophyta</taxon>
        <taxon>Tracheophyta</taxon>
        <taxon>Spermatophyta</taxon>
        <taxon>Magnoliopsida</taxon>
        <taxon>Liliopsida</taxon>
        <taxon>Dioscoreales</taxon>
        <taxon>Dioscoreaceae</taxon>
        <taxon>Dioscorea</taxon>
    </lineage>
</organism>
<name>A0ACB7VWL6_DIOAL</name>
<sequence length="268" mass="30217">MSIYASGRTLFDDFAYTYNFDAKSMTFGNDFGKSDGVERSFKNVSDNSQRTLYTTCFKGSKFHYIDCFSPDKTWCYGQPSDGISFEVKVNDDRDRCVLDHSGAIYSDNPIRRAFSGHMDVPGSVLKHKQDTHPPNIRSGRSQSAPPFYEGKCKFSIINTCHHTTVEGEENLGAKFKSGTIYSFKELAQPSNASQHLLEASLVEISPCSRQISLDCMFRESQLIIDYSMLLGLHFRAPEHAKSLLEPQHAHHNASSSGRDYVDTPHKER</sequence>
<evidence type="ECO:0000313" key="2">
    <source>
        <dbReference type="Proteomes" id="UP000827976"/>
    </source>
</evidence>
<dbReference type="Proteomes" id="UP000827976">
    <property type="component" value="Chromosome 6"/>
</dbReference>
<protein>
    <submittedName>
        <fullName evidence="1">1-phosphatidylinositol-4-phosphate 5-kinase protein</fullName>
        <ecNumber evidence="1">2.7.1.68</ecNumber>
    </submittedName>
</protein>
<evidence type="ECO:0000313" key="1">
    <source>
        <dbReference type="EMBL" id="KAH7678973.1"/>
    </source>
</evidence>
<dbReference type="EMBL" id="CM037016">
    <property type="protein sequence ID" value="KAH7678973.1"/>
    <property type="molecule type" value="Genomic_DNA"/>
</dbReference>
<gene>
    <name evidence="1" type="ORF">IHE45_06G028800</name>
</gene>
<keyword evidence="2" id="KW-1185">Reference proteome</keyword>
<dbReference type="EC" id="2.7.1.68" evidence="1"/>